<dbReference type="Gene3D" id="2.160.10.10">
    <property type="entry name" value="Hexapeptide repeat proteins"/>
    <property type="match status" value="1"/>
</dbReference>
<dbReference type="EMBL" id="FOFB01000006">
    <property type="protein sequence ID" value="SEQ18403.1"/>
    <property type="molecule type" value="Genomic_DNA"/>
</dbReference>
<dbReference type="SUPFAM" id="SSF51161">
    <property type="entry name" value="Trimeric LpxA-like enzymes"/>
    <property type="match status" value="1"/>
</dbReference>
<keyword evidence="1 4" id="KW-0808">Transferase</keyword>
<name>A0A1H9DZP3_9BACT</name>
<keyword evidence="2" id="KW-0677">Repeat</keyword>
<evidence type="ECO:0000256" key="1">
    <source>
        <dbReference type="ARBA" id="ARBA00022679"/>
    </source>
</evidence>
<dbReference type="OrthoDB" id="9801697at2"/>
<dbReference type="GO" id="GO:0016746">
    <property type="term" value="F:acyltransferase activity"/>
    <property type="evidence" value="ECO:0007669"/>
    <property type="project" value="UniProtKB-KW"/>
</dbReference>
<organism evidence="4 5">
    <name type="scientific">Neolewinella agarilytica</name>
    <dbReference type="NCBI Taxonomy" id="478744"/>
    <lineage>
        <taxon>Bacteria</taxon>
        <taxon>Pseudomonadati</taxon>
        <taxon>Bacteroidota</taxon>
        <taxon>Saprospiria</taxon>
        <taxon>Saprospirales</taxon>
        <taxon>Lewinellaceae</taxon>
        <taxon>Neolewinella</taxon>
    </lineage>
</organism>
<dbReference type="Pfam" id="PF00132">
    <property type="entry name" value="Hexapep"/>
    <property type="match status" value="1"/>
</dbReference>
<proteinExistence type="predicted"/>
<dbReference type="InParanoid" id="A0A1H9DZP3"/>
<keyword evidence="5" id="KW-1185">Reference proteome</keyword>
<dbReference type="CDD" id="cd04647">
    <property type="entry name" value="LbH_MAT_like"/>
    <property type="match status" value="1"/>
</dbReference>
<sequence>MMHFIKKKIKSFLARRKIAQYQEKLSIAPSAILTIKNLDFRTIPEERTYVLIGAKSVVSFASFIFETSDGSVSIGENVQIGPSRFISKSSIVIEDDVTMAWDIVLYDHDSHSVHWSERSKDNERCYDDLVKYGDNIRNKDWSVVKTSGIRICSKAWIGFGVTILKGVTIGEGAVIGAMSVVTKDVPPWTVAAGNPARVVKQLK</sequence>
<dbReference type="InterPro" id="IPR011004">
    <property type="entry name" value="Trimer_LpxA-like_sf"/>
</dbReference>
<reference evidence="5" key="1">
    <citation type="submission" date="2016-10" db="EMBL/GenBank/DDBJ databases">
        <authorList>
            <person name="Varghese N."/>
            <person name="Submissions S."/>
        </authorList>
    </citation>
    <scope>NUCLEOTIDE SEQUENCE [LARGE SCALE GENOMIC DNA]</scope>
    <source>
        <strain evidence="5">DSM 24740</strain>
    </source>
</reference>
<dbReference type="PANTHER" id="PTHR23416">
    <property type="entry name" value="SIALIC ACID SYNTHASE-RELATED"/>
    <property type="match status" value="1"/>
</dbReference>
<dbReference type="PANTHER" id="PTHR23416:SF78">
    <property type="entry name" value="LIPOPOLYSACCHARIDE BIOSYNTHESIS O-ACETYL TRANSFERASE WBBJ-RELATED"/>
    <property type="match status" value="1"/>
</dbReference>
<dbReference type="Proteomes" id="UP000199021">
    <property type="component" value="Unassembled WGS sequence"/>
</dbReference>
<evidence type="ECO:0000256" key="3">
    <source>
        <dbReference type="ARBA" id="ARBA00023315"/>
    </source>
</evidence>
<dbReference type="RefSeq" id="WP_090166876.1">
    <property type="nucleotide sequence ID" value="NZ_FOFB01000006.1"/>
</dbReference>
<evidence type="ECO:0000313" key="4">
    <source>
        <dbReference type="EMBL" id="SEQ18403.1"/>
    </source>
</evidence>
<dbReference type="AlphaFoldDB" id="A0A1H9DZP3"/>
<accession>A0A1H9DZP3</accession>
<dbReference type="InterPro" id="IPR051159">
    <property type="entry name" value="Hexapeptide_acetyltransf"/>
</dbReference>
<gene>
    <name evidence="4" type="ORF">SAMN05444359_106177</name>
</gene>
<dbReference type="InterPro" id="IPR018357">
    <property type="entry name" value="Hexapep_transf_CS"/>
</dbReference>
<keyword evidence="3" id="KW-0012">Acyltransferase</keyword>
<protein>
    <submittedName>
        <fullName evidence="4">Galactoside O-acetyltransferase</fullName>
    </submittedName>
</protein>
<dbReference type="InterPro" id="IPR001451">
    <property type="entry name" value="Hexapep"/>
</dbReference>
<dbReference type="STRING" id="478744.SAMN05444359_106177"/>
<dbReference type="PROSITE" id="PS00101">
    <property type="entry name" value="HEXAPEP_TRANSFERASES"/>
    <property type="match status" value="1"/>
</dbReference>
<evidence type="ECO:0000313" key="5">
    <source>
        <dbReference type="Proteomes" id="UP000199021"/>
    </source>
</evidence>
<evidence type="ECO:0000256" key="2">
    <source>
        <dbReference type="ARBA" id="ARBA00022737"/>
    </source>
</evidence>